<dbReference type="GO" id="GO:0051301">
    <property type="term" value="P:cell division"/>
    <property type="evidence" value="ECO:0007669"/>
    <property type="project" value="UniProtKB-KW"/>
</dbReference>
<dbReference type="NCBIfam" id="TIGR01215">
    <property type="entry name" value="minE"/>
    <property type="match status" value="1"/>
</dbReference>
<evidence type="ECO:0000256" key="3">
    <source>
        <dbReference type="ARBA" id="ARBA00025265"/>
    </source>
</evidence>
<proteinExistence type="inferred from homology"/>
<name>A0A839ISQ5_9GAMM</name>
<organism evidence="5 6">
    <name type="scientific">Oceanospirillum sediminis</name>
    <dbReference type="NCBI Taxonomy" id="2760088"/>
    <lineage>
        <taxon>Bacteria</taxon>
        <taxon>Pseudomonadati</taxon>
        <taxon>Pseudomonadota</taxon>
        <taxon>Gammaproteobacteria</taxon>
        <taxon>Oceanospirillales</taxon>
        <taxon>Oceanospirillaceae</taxon>
        <taxon>Oceanospirillum</taxon>
    </lineage>
</organism>
<accession>A0A839ISQ5</accession>
<keyword evidence="6" id="KW-1185">Reference proteome</keyword>
<dbReference type="Gene3D" id="3.30.1070.10">
    <property type="entry name" value="Cell division topological specificity factor MinE"/>
    <property type="match status" value="1"/>
</dbReference>
<dbReference type="InterPro" id="IPR005527">
    <property type="entry name" value="MinE"/>
</dbReference>
<keyword evidence="4" id="KW-0131">Cell cycle</keyword>
<comment type="similarity">
    <text evidence="1 4">Belongs to the MinE family.</text>
</comment>
<dbReference type="EMBL" id="JACJFM010000013">
    <property type="protein sequence ID" value="MBB1487206.1"/>
    <property type="molecule type" value="Genomic_DNA"/>
</dbReference>
<protein>
    <recommendedName>
        <fullName evidence="2 4">Cell division topological specificity factor</fullName>
    </recommendedName>
</protein>
<dbReference type="Proteomes" id="UP000565262">
    <property type="component" value="Unassembled WGS sequence"/>
</dbReference>
<evidence type="ECO:0000256" key="2">
    <source>
        <dbReference type="ARBA" id="ARBA00020112"/>
    </source>
</evidence>
<dbReference type="RefSeq" id="WP_182808992.1">
    <property type="nucleotide sequence ID" value="NZ_JACJFM010000013.1"/>
</dbReference>
<evidence type="ECO:0000313" key="5">
    <source>
        <dbReference type="EMBL" id="MBB1487206.1"/>
    </source>
</evidence>
<dbReference type="HAMAP" id="MF_00262">
    <property type="entry name" value="MinE"/>
    <property type="match status" value="1"/>
</dbReference>
<dbReference type="NCBIfam" id="NF001422">
    <property type="entry name" value="PRK00296.1"/>
    <property type="match status" value="1"/>
</dbReference>
<reference evidence="5 6" key="1">
    <citation type="submission" date="2020-08" db="EMBL/GenBank/DDBJ databases">
        <title>Oceanospirillum sp. nov. isolated from marine sediment.</title>
        <authorList>
            <person name="Ji X."/>
        </authorList>
    </citation>
    <scope>NUCLEOTIDE SEQUENCE [LARGE SCALE GENOMIC DNA]</scope>
    <source>
        <strain evidence="5 6">D5</strain>
    </source>
</reference>
<dbReference type="AlphaFoldDB" id="A0A839ISQ5"/>
<sequence>MKRLRDFFQRDQDASANVARERLKLMISQDRMQRNQPDFLPRLQKELIEVIRRYTHSASDDIQVSCHALPHRSQIEVNVSWPKNTS</sequence>
<dbReference type="Pfam" id="PF03776">
    <property type="entry name" value="MinE"/>
    <property type="match status" value="1"/>
</dbReference>
<evidence type="ECO:0000313" key="6">
    <source>
        <dbReference type="Proteomes" id="UP000565262"/>
    </source>
</evidence>
<evidence type="ECO:0000256" key="1">
    <source>
        <dbReference type="ARBA" id="ARBA00008168"/>
    </source>
</evidence>
<comment type="caution">
    <text evidence="5">The sequence shown here is derived from an EMBL/GenBank/DDBJ whole genome shotgun (WGS) entry which is preliminary data.</text>
</comment>
<evidence type="ECO:0000256" key="4">
    <source>
        <dbReference type="HAMAP-Rule" id="MF_00262"/>
    </source>
</evidence>
<dbReference type="SUPFAM" id="SSF55229">
    <property type="entry name" value="Cell division protein MinE topological specificity domain"/>
    <property type="match status" value="1"/>
</dbReference>
<dbReference type="GO" id="GO:0032955">
    <property type="term" value="P:regulation of division septum assembly"/>
    <property type="evidence" value="ECO:0007669"/>
    <property type="project" value="InterPro"/>
</dbReference>
<keyword evidence="4 5" id="KW-0132">Cell division</keyword>
<gene>
    <name evidence="4 5" type="primary">minE</name>
    <name evidence="5" type="ORF">H4O21_11355</name>
</gene>
<comment type="function">
    <text evidence="3 4">Prevents the cell division inhibition by proteins MinC and MinD at internal division sites while permitting inhibition at polar sites. This ensures cell division at the proper site by restricting the formation of a division septum at the midpoint of the long axis of the cell.</text>
</comment>
<dbReference type="InterPro" id="IPR036707">
    <property type="entry name" value="MinE_sf"/>
</dbReference>